<comment type="subcellular location">
    <subcellularLocation>
        <location evidence="7">Cell membrane</location>
        <topology evidence="7">Multi-pass membrane protein</topology>
    </subcellularLocation>
    <subcellularLocation>
        <location evidence="1">Membrane</location>
        <topology evidence="1">Multi-pass membrane protein</topology>
    </subcellularLocation>
</comment>
<dbReference type="GO" id="GO:0005886">
    <property type="term" value="C:plasma membrane"/>
    <property type="evidence" value="ECO:0007669"/>
    <property type="project" value="UniProtKB-SubCell"/>
</dbReference>
<keyword evidence="3 7" id="KW-0812">Transmembrane</keyword>
<evidence type="ECO:0000256" key="5">
    <source>
        <dbReference type="ARBA" id="ARBA00023136"/>
    </source>
</evidence>
<proteinExistence type="inferred from homology"/>
<gene>
    <name evidence="8" type="ORF">CGOC_LOCUS6249</name>
</gene>
<accession>A0A3P6RYD1</accession>
<comment type="caution">
    <text evidence="7">Lacks conserved residue(s) required for the propagation of feature annotation.</text>
</comment>
<evidence type="ECO:0000256" key="7">
    <source>
        <dbReference type="RuleBase" id="RU368066"/>
    </source>
</evidence>
<dbReference type="GO" id="GO:0022857">
    <property type="term" value="F:transmembrane transporter activity"/>
    <property type="evidence" value="ECO:0007669"/>
    <property type="project" value="UniProtKB-UniRule"/>
</dbReference>
<comment type="function">
    <text evidence="7">Choline transporter.</text>
</comment>
<keyword evidence="4 7" id="KW-1133">Transmembrane helix</keyword>
<dbReference type="InterPro" id="IPR007603">
    <property type="entry name" value="Choline_transptr-like"/>
</dbReference>
<keyword evidence="5 7" id="KW-0472">Membrane</keyword>
<dbReference type="PANTHER" id="PTHR12385:SF14">
    <property type="entry name" value="CHOLINE TRANSPORTER-LIKE 2"/>
    <property type="match status" value="1"/>
</dbReference>
<name>A0A3P6RYD1_CYLGO</name>
<evidence type="ECO:0000313" key="8">
    <source>
        <dbReference type="EMBL" id="VDK66886.1"/>
    </source>
</evidence>
<evidence type="ECO:0000256" key="4">
    <source>
        <dbReference type="ARBA" id="ARBA00022989"/>
    </source>
</evidence>
<sequence>MFDKAAVEIKVVYQYLFTLIAKFSFLRHAYNRRVVAFFYFSGQWVVDGIPRVDLYYYFVPIIIVLIGSYFVADLFFDVYEMAVDTTFICFLEDSEQNDGSPEKPFYMSKNLQNILDVKSAT</sequence>
<evidence type="ECO:0000256" key="6">
    <source>
        <dbReference type="ARBA" id="ARBA00023180"/>
    </source>
</evidence>
<dbReference type="OrthoDB" id="420519at2759"/>
<dbReference type="Proteomes" id="UP000271889">
    <property type="component" value="Unassembled WGS sequence"/>
</dbReference>
<evidence type="ECO:0000256" key="1">
    <source>
        <dbReference type="ARBA" id="ARBA00004141"/>
    </source>
</evidence>
<dbReference type="AlphaFoldDB" id="A0A3P6RYD1"/>
<keyword evidence="9" id="KW-1185">Reference proteome</keyword>
<comment type="similarity">
    <text evidence="2 7">Belongs to the CTL (choline transporter-like) family.</text>
</comment>
<evidence type="ECO:0000256" key="2">
    <source>
        <dbReference type="ARBA" id="ARBA00007168"/>
    </source>
</evidence>
<evidence type="ECO:0000256" key="3">
    <source>
        <dbReference type="ARBA" id="ARBA00022692"/>
    </source>
</evidence>
<reference evidence="8 9" key="1">
    <citation type="submission" date="2018-11" db="EMBL/GenBank/DDBJ databases">
        <authorList>
            <consortium name="Pathogen Informatics"/>
        </authorList>
    </citation>
    <scope>NUCLEOTIDE SEQUENCE [LARGE SCALE GENOMIC DNA]</scope>
</reference>
<keyword evidence="6" id="KW-0325">Glycoprotein</keyword>
<dbReference type="Pfam" id="PF04515">
    <property type="entry name" value="Choline_transpo"/>
    <property type="match status" value="1"/>
</dbReference>
<feature type="transmembrane region" description="Helical" evidence="7">
    <location>
        <begin position="54"/>
        <end position="72"/>
    </location>
</feature>
<dbReference type="PANTHER" id="PTHR12385">
    <property type="entry name" value="CHOLINE TRANSPORTER-LIKE (SLC FAMILY 44)"/>
    <property type="match status" value="1"/>
</dbReference>
<protein>
    <recommendedName>
        <fullName evidence="7">Choline transporter-like protein</fullName>
    </recommendedName>
</protein>
<organism evidence="8 9">
    <name type="scientific">Cylicostephanus goldi</name>
    <name type="common">Nematode worm</name>
    <dbReference type="NCBI Taxonomy" id="71465"/>
    <lineage>
        <taxon>Eukaryota</taxon>
        <taxon>Metazoa</taxon>
        <taxon>Ecdysozoa</taxon>
        <taxon>Nematoda</taxon>
        <taxon>Chromadorea</taxon>
        <taxon>Rhabditida</taxon>
        <taxon>Rhabditina</taxon>
        <taxon>Rhabditomorpha</taxon>
        <taxon>Strongyloidea</taxon>
        <taxon>Strongylidae</taxon>
        <taxon>Cylicostephanus</taxon>
    </lineage>
</organism>
<evidence type="ECO:0000313" key="9">
    <source>
        <dbReference type="Proteomes" id="UP000271889"/>
    </source>
</evidence>
<dbReference type="EMBL" id="UYRV01020045">
    <property type="protein sequence ID" value="VDK66886.1"/>
    <property type="molecule type" value="Genomic_DNA"/>
</dbReference>